<evidence type="ECO:0000256" key="10">
    <source>
        <dbReference type="SAM" id="MobiDB-lite"/>
    </source>
</evidence>
<dbReference type="PANTHER" id="PTHR12117:SF0">
    <property type="entry name" value="PROLYL 3-HYDROXYLASE OGFOD1"/>
    <property type="match status" value="1"/>
</dbReference>
<evidence type="ECO:0000256" key="5">
    <source>
        <dbReference type="ARBA" id="ARBA00022964"/>
    </source>
</evidence>
<dbReference type="SMART" id="SM00702">
    <property type="entry name" value="P4Hc"/>
    <property type="match status" value="1"/>
</dbReference>
<feature type="region of interest" description="Disordered" evidence="10">
    <location>
        <begin position="390"/>
        <end position="492"/>
    </location>
</feature>
<gene>
    <name evidence="13" type="primary">LOC112456122</name>
</gene>
<feature type="compositionally biased region" description="Basic and acidic residues" evidence="10">
    <location>
        <begin position="460"/>
        <end position="479"/>
    </location>
</feature>
<keyword evidence="12" id="KW-1185">Reference proteome</keyword>
<dbReference type="InterPro" id="IPR039558">
    <property type="entry name" value="TPA1/OFD1_N"/>
</dbReference>
<keyword evidence="6" id="KW-0560">Oxidoreductase</keyword>
<keyword evidence="3" id="KW-0479">Metal-binding</keyword>
<dbReference type="GO" id="GO:0005737">
    <property type="term" value="C:cytoplasm"/>
    <property type="evidence" value="ECO:0007669"/>
    <property type="project" value="TreeGrafter"/>
</dbReference>
<evidence type="ECO:0000256" key="4">
    <source>
        <dbReference type="ARBA" id="ARBA00022896"/>
    </source>
</evidence>
<reference evidence="13" key="1">
    <citation type="submission" date="2025-08" db="UniProtKB">
        <authorList>
            <consortium name="RefSeq"/>
        </authorList>
    </citation>
    <scope>IDENTIFICATION</scope>
    <source>
        <tissue evidence="13">Whole body</tissue>
    </source>
</reference>
<proteinExistence type="inferred from homology"/>
<feature type="compositionally biased region" description="Low complexity" evidence="10">
    <location>
        <begin position="395"/>
        <end position="409"/>
    </location>
</feature>
<evidence type="ECO:0000256" key="2">
    <source>
        <dbReference type="ARBA" id="ARBA00007443"/>
    </source>
</evidence>
<feature type="compositionally biased region" description="Polar residues" evidence="10">
    <location>
        <begin position="449"/>
        <end position="459"/>
    </location>
</feature>
<dbReference type="InterPro" id="IPR006620">
    <property type="entry name" value="Pro_4_hyd_alph"/>
</dbReference>
<evidence type="ECO:0000256" key="9">
    <source>
        <dbReference type="ARBA" id="ARBA00047444"/>
    </source>
</evidence>
<dbReference type="GO" id="GO:0031543">
    <property type="term" value="F:peptidyl-proline dioxygenase activity"/>
    <property type="evidence" value="ECO:0007669"/>
    <property type="project" value="TreeGrafter"/>
</dbReference>
<dbReference type="Pfam" id="PF10637">
    <property type="entry name" value="Ofd1_CTDD"/>
    <property type="match status" value="1"/>
</dbReference>
<dbReference type="InterPro" id="IPR005123">
    <property type="entry name" value="Oxoglu/Fe-dep_dioxygenase_dom"/>
</dbReference>
<dbReference type="GO" id="GO:0031418">
    <property type="term" value="F:L-ascorbic acid binding"/>
    <property type="evidence" value="ECO:0007669"/>
    <property type="project" value="UniProtKB-KW"/>
</dbReference>
<dbReference type="InterPro" id="IPR051842">
    <property type="entry name" value="uS12_prolyl_hydroxylase"/>
</dbReference>
<keyword evidence="5" id="KW-0223">Dioxygenase</keyword>
<evidence type="ECO:0000256" key="7">
    <source>
        <dbReference type="ARBA" id="ARBA00023004"/>
    </source>
</evidence>
<dbReference type="PANTHER" id="PTHR12117">
    <property type="entry name" value="HISTONE ACETYLTRANSFERASE COMPLEX"/>
    <property type="match status" value="1"/>
</dbReference>
<evidence type="ECO:0000259" key="11">
    <source>
        <dbReference type="PROSITE" id="PS51471"/>
    </source>
</evidence>
<sequence>MAGQTLFSEHINSAKFQEEFKKLWHSQSDFKSTNLEIISKPFKVCRISNFLRDEIIENLKCELDRHNHTRRALDLYQLEKTEDLSRATDKCIQRLNRSFQTDLVSWMKRNTDIELNGKVSMSSARYYDTDRLLCHDDNMGDRRIAYIFYLTETWSKEDGGALDLFDTDEDGSPRKTMKSLIPEYNSLVFFEVVDTSYHQVAEVTSDKCRWSINGWFHGPLKQTFPLRREPEVTFVPTNSIEVDLHSWISDAYLTPNIMVQIQEEVETSSYTFLKGFLKESVYQRIANDLTSRDISWRMIGPPDMRHYEIADEQTLPKLLKDFCHLFKSIFFIQLLLNKYTGLELVPDEIKGLKMTLELQRWSSGCYTLLYDRLLFQDASDESIELDQHDDDVSADDAAASARASTSGFSTGEINLDANGTRRELKRERISDSPSPANLPDKKKVARWLDSQSDVGMQVSSKHEHDMGEISSSPDEKLFRSDTPASEDDSASGDDEFQLDVIIQFHAEDAKGKPKTEDTIDYVDVSEHGGVLIQVPMRNNHLCLVYRSVLISRLQKYLNHLYDGYSYTFICSYYK</sequence>
<dbReference type="Gene3D" id="2.60.120.620">
    <property type="entry name" value="q2cbj1_9rhob like domain"/>
    <property type="match status" value="3"/>
</dbReference>
<comment type="catalytic activity">
    <reaction evidence="9">
        <text>[ribosomal protein uS12]-L-proline + 2-oxoglutarate + O2 = [ribosomal protein uS12]-(3S)-3-hydroxy-L-proline + succinate + CO2</text>
        <dbReference type="Rhea" id="RHEA:54156"/>
        <dbReference type="Rhea" id="RHEA-COMP:13816"/>
        <dbReference type="Rhea" id="RHEA-COMP:13818"/>
        <dbReference type="ChEBI" id="CHEBI:15379"/>
        <dbReference type="ChEBI" id="CHEBI:16526"/>
        <dbReference type="ChEBI" id="CHEBI:16810"/>
        <dbReference type="ChEBI" id="CHEBI:30031"/>
        <dbReference type="ChEBI" id="CHEBI:50342"/>
        <dbReference type="ChEBI" id="CHEBI:85428"/>
    </reaction>
</comment>
<evidence type="ECO:0000256" key="1">
    <source>
        <dbReference type="ARBA" id="ARBA00001961"/>
    </source>
</evidence>
<dbReference type="Pfam" id="PF13661">
    <property type="entry name" value="2OG-FeII_Oxy_4"/>
    <property type="match status" value="1"/>
</dbReference>
<dbReference type="CTD" id="19834718"/>
<feature type="domain" description="Fe2OG dioxygenase" evidence="11">
    <location>
        <begin position="117"/>
        <end position="218"/>
    </location>
</feature>
<evidence type="ECO:0000313" key="13">
    <source>
        <dbReference type="RefSeq" id="XP_024874222.1"/>
    </source>
</evidence>
<dbReference type="GeneID" id="112456122"/>
<dbReference type="RefSeq" id="XP_024874222.1">
    <property type="nucleotide sequence ID" value="XM_025018454.1"/>
</dbReference>
<dbReference type="GO" id="GO:0006449">
    <property type="term" value="P:regulation of translational termination"/>
    <property type="evidence" value="ECO:0007669"/>
    <property type="project" value="TreeGrafter"/>
</dbReference>
<dbReference type="Proteomes" id="UP000504618">
    <property type="component" value="Unplaced"/>
</dbReference>
<organism evidence="12 13">
    <name type="scientific">Temnothorax curvispinosus</name>
    <dbReference type="NCBI Taxonomy" id="300111"/>
    <lineage>
        <taxon>Eukaryota</taxon>
        <taxon>Metazoa</taxon>
        <taxon>Ecdysozoa</taxon>
        <taxon>Arthropoda</taxon>
        <taxon>Hexapoda</taxon>
        <taxon>Insecta</taxon>
        <taxon>Pterygota</taxon>
        <taxon>Neoptera</taxon>
        <taxon>Endopterygota</taxon>
        <taxon>Hymenoptera</taxon>
        <taxon>Apocrita</taxon>
        <taxon>Aculeata</taxon>
        <taxon>Formicoidea</taxon>
        <taxon>Formicidae</taxon>
        <taxon>Myrmicinae</taxon>
        <taxon>Temnothorax</taxon>
    </lineage>
</organism>
<comment type="cofactor">
    <cofactor evidence="1">
        <name>L-ascorbate</name>
        <dbReference type="ChEBI" id="CHEBI:38290"/>
    </cofactor>
</comment>
<evidence type="ECO:0000256" key="8">
    <source>
        <dbReference type="ARBA" id="ARBA00029938"/>
    </source>
</evidence>
<feature type="compositionally biased region" description="Basic and acidic residues" evidence="10">
    <location>
        <begin position="419"/>
        <end position="430"/>
    </location>
</feature>
<dbReference type="PROSITE" id="PS51471">
    <property type="entry name" value="FE2OG_OXY"/>
    <property type="match status" value="1"/>
</dbReference>
<evidence type="ECO:0000256" key="3">
    <source>
        <dbReference type="ARBA" id="ARBA00022723"/>
    </source>
</evidence>
<protein>
    <recommendedName>
        <fullName evidence="8">uS12 prolyl 3-hydroxylase</fullName>
    </recommendedName>
</protein>
<dbReference type="GO" id="GO:0005506">
    <property type="term" value="F:iron ion binding"/>
    <property type="evidence" value="ECO:0007669"/>
    <property type="project" value="InterPro"/>
</dbReference>
<dbReference type="AlphaFoldDB" id="A0A6J1PWE5"/>
<dbReference type="OrthoDB" id="430522at2759"/>
<keyword evidence="7" id="KW-0408">Iron</keyword>
<keyword evidence="4" id="KW-0847">Vitamin C</keyword>
<evidence type="ECO:0000313" key="12">
    <source>
        <dbReference type="Proteomes" id="UP000504618"/>
    </source>
</evidence>
<accession>A0A6J1PWE5</accession>
<dbReference type="InterPro" id="IPR019601">
    <property type="entry name" value="Oxoglutarate/Fe-dep_Oase_C"/>
</dbReference>
<comment type="similarity">
    <text evidence="2">Belongs to the TPA1 family.</text>
</comment>
<evidence type="ECO:0000256" key="6">
    <source>
        <dbReference type="ARBA" id="ARBA00023002"/>
    </source>
</evidence>
<name>A0A6J1PWE5_9HYME</name>